<dbReference type="PANTHER" id="PTHR21503:SF8">
    <property type="entry name" value="F-BOX ASSOCIATED DOMAIN-CONTAINING PROTEIN-RELATED"/>
    <property type="match status" value="1"/>
</dbReference>
<dbReference type="EMBL" id="CP090896">
    <property type="protein sequence ID" value="ULT85078.1"/>
    <property type="molecule type" value="Genomic_DNA"/>
</dbReference>
<evidence type="ECO:0000313" key="1">
    <source>
        <dbReference type="EMBL" id="ULT85078.1"/>
    </source>
</evidence>
<protein>
    <recommendedName>
        <fullName evidence="3">F-box associated domain-containing protein</fullName>
    </recommendedName>
</protein>
<evidence type="ECO:0008006" key="3">
    <source>
        <dbReference type="Google" id="ProtNLM"/>
    </source>
</evidence>
<sequence length="366" mass="42180">MPKPFFPVLKLPNVVIDQLVKHWDMENVIDATMRSDKFFCEVEKFKIVIKSLTWLVGETLVGIDLDLGSCIVQIRFVKMGETTGVKKVDGVYVYSTKGPRIPNANKEDHILWTFNVDHNKLEDKLVRAEQVTKHLLKILKPEEFHFQCGLNNATILPDLFIWSHRKGFSTILVKRSDRRSTTMSPEALIFLMEELKADYRDLKIRMNAFQYYKPIQAKTLTLEDMSWVTTICLMGPQLVKARSVGRSTAHIDFNEIITNWVNGGSPNLERLVLDTSSLGLDAAAVYKDLKMEPSIFTKCDMTRRLCDFTDDCQDVRRLSDGRIATLHSIVDRKLEMTVWHKKHLMFLSPATYYKLKSTHGGYFPKK</sequence>
<dbReference type="Proteomes" id="UP000827892">
    <property type="component" value="Chromosome X"/>
</dbReference>
<dbReference type="AlphaFoldDB" id="A0AAE8ZXG0"/>
<accession>A0AAE8ZXG0</accession>
<dbReference type="PANTHER" id="PTHR21503">
    <property type="entry name" value="F-BOX-CONTAINING HYPOTHETICAL PROTEIN C.ELEGANS"/>
    <property type="match status" value="1"/>
</dbReference>
<dbReference type="OMA" id="REWIIRR"/>
<proteinExistence type="predicted"/>
<name>A0AAE8ZXG0_CAEBR</name>
<reference evidence="1 2" key="1">
    <citation type="submission" date="2022-05" db="EMBL/GenBank/DDBJ databases">
        <title>Chromosome-level reference genomes for two strains of Caenorhabditis briggsae: an improved platform for comparative genomics.</title>
        <authorList>
            <person name="Stevens L."/>
            <person name="Andersen E.C."/>
        </authorList>
    </citation>
    <scope>NUCLEOTIDE SEQUENCE [LARGE SCALE GENOMIC DNA]</scope>
    <source>
        <strain evidence="1">QX1410_ONT</strain>
        <tissue evidence="1">Whole-organism</tissue>
    </source>
</reference>
<evidence type="ECO:0000313" key="2">
    <source>
        <dbReference type="Proteomes" id="UP000827892"/>
    </source>
</evidence>
<organism evidence="1 2">
    <name type="scientific">Caenorhabditis briggsae</name>
    <dbReference type="NCBI Taxonomy" id="6238"/>
    <lineage>
        <taxon>Eukaryota</taxon>
        <taxon>Metazoa</taxon>
        <taxon>Ecdysozoa</taxon>
        <taxon>Nematoda</taxon>
        <taxon>Chromadorea</taxon>
        <taxon>Rhabditida</taxon>
        <taxon>Rhabditina</taxon>
        <taxon>Rhabditomorpha</taxon>
        <taxon>Rhabditoidea</taxon>
        <taxon>Rhabditidae</taxon>
        <taxon>Peloderinae</taxon>
        <taxon>Caenorhabditis</taxon>
    </lineage>
</organism>
<gene>
    <name evidence="1" type="ORF">L3Y34_013638</name>
</gene>